<dbReference type="RefSeq" id="WP_345824971.1">
    <property type="nucleotide sequence ID" value="NZ_JBDIML010000003.1"/>
</dbReference>
<evidence type="ECO:0000313" key="2">
    <source>
        <dbReference type="EMBL" id="MEN2767496.1"/>
    </source>
</evidence>
<feature type="transmembrane region" description="Helical" evidence="1">
    <location>
        <begin position="13"/>
        <end position="33"/>
    </location>
</feature>
<keyword evidence="1" id="KW-1133">Transmembrane helix</keyword>
<evidence type="ECO:0000313" key="3">
    <source>
        <dbReference type="Proteomes" id="UP001444625"/>
    </source>
</evidence>
<keyword evidence="3" id="KW-1185">Reference proteome</keyword>
<name>A0ABU9XGT3_9BACI</name>
<proteinExistence type="predicted"/>
<comment type="caution">
    <text evidence="2">The sequence shown here is derived from an EMBL/GenBank/DDBJ whole genome shotgun (WGS) entry which is preliminary data.</text>
</comment>
<keyword evidence="1" id="KW-0812">Transmembrane</keyword>
<reference evidence="2 3" key="1">
    <citation type="submission" date="2024-05" db="EMBL/GenBank/DDBJ databases">
        <authorList>
            <person name="Haq I."/>
            <person name="Ullah Z."/>
            <person name="Ahmad R."/>
            <person name="Li M."/>
            <person name="Tong Y."/>
        </authorList>
    </citation>
    <scope>NUCLEOTIDE SEQUENCE [LARGE SCALE GENOMIC DNA]</scope>
    <source>
        <strain evidence="2 3">16A2E</strain>
    </source>
</reference>
<feature type="transmembrane region" description="Helical" evidence="1">
    <location>
        <begin position="45"/>
        <end position="64"/>
    </location>
</feature>
<organism evidence="2 3">
    <name type="scientific">Ornithinibacillus xuwenensis</name>
    <dbReference type="NCBI Taxonomy" id="3144668"/>
    <lineage>
        <taxon>Bacteria</taxon>
        <taxon>Bacillati</taxon>
        <taxon>Bacillota</taxon>
        <taxon>Bacilli</taxon>
        <taxon>Bacillales</taxon>
        <taxon>Bacillaceae</taxon>
        <taxon>Ornithinibacillus</taxon>
    </lineage>
</organism>
<dbReference type="InterPro" id="IPR046492">
    <property type="entry name" value="DUF6585"/>
</dbReference>
<dbReference type="Pfam" id="PF20226">
    <property type="entry name" value="DUF6585"/>
    <property type="match status" value="1"/>
</dbReference>
<accession>A0ABU9XGT3</accession>
<dbReference type="InterPro" id="IPR048136">
    <property type="entry name" value="STM3941-like"/>
</dbReference>
<dbReference type="EMBL" id="JBDIML010000003">
    <property type="protein sequence ID" value="MEN2767496.1"/>
    <property type="molecule type" value="Genomic_DNA"/>
</dbReference>
<protein>
    <submittedName>
        <fullName evidence="2">STM3941 family protein</fullName>
    </submittedName>
</protein>
<sequence>MGDIVIYPKRGKLIVYSVLSLMFVTLGIFLFVVGFTEAGSDGMKFIIIGMITFVFFGLCMMYLIKVLFNRKPALIITDEGILDDSTYIGAGLIKWEEIANIDFVHFSRQTYLGIYTHDPELIINRSTKYKRMLNRLNKGLLDSQVNIPIKILDCSIEDLVARINERWQKAIERESNSV</sequence>
<dbReference type="Proteomes" id="UP001444625">
    <property type="component" value="Unassembled WGS sequence"/>
</dbReference>
<dbReference type="NCBIfam" id="NF041635">
    <property type="entry name" value="STM3941_fam"/>
    <property type="match status" value="1"/>
</dbReference>
<gene>
    <name evidence="2" type="ORF">ABC228_09875</name>
</gene>
<keyword evidence="1" id="KW-0472">Membrane</keyword>
<evidence type="ECO:0000256" key="1">
    <source>
        <dbReference type="SAM" id="Phobius"/>
    </source>
</evidence>